<dbReference type="PROSITE" id="PS50893">
    <property type="entry name" value="ABC_TRANSPORTER_2"/>
    <property type="match status" value="1"/>
</dbReference>
<dbReference type="PANTHER" id="PTHR43820">
    <property type="entry name" value="HIGH-AFFINITY BRANCHED-CHAIN AMINO ACID TRANSPORT ATP-BINDING PROTEIN LIVF"/>
    <property type="match status" value="1"/>
</dbReference>
<keyword evidence="2" id="KW-0813">Transport</keyword>
<dbReference type="Pfam" id="PF00005">
    <property type="entry name" value="ABC_tran"/>
    <property type="match status" value="1"/>
</dbReference>
<dbReference type="InterPro" id="IPR003593">
    <property type="entry name" value="AAA+_ATPase"/>
</dbReference>
<name>A0ABN2NJJ7_9PSEU</name>
<dbReference type="InterPro" id="IPR003439">
    <property type="entry name" value="ABC_transporter-like_ATP-bd"/>
</dbReference>
<dbReference type="Proteomes" id="UP001500449">
    <property type="component" value="Unassembled WGS sequence"/>
</dbReference>
<dbReference type="PANTHER" id="PTHR43820:SF4">
    <property type="entry name" value="HIGH-AFFINITY BRANCHED-CHAIN AMINO ACID TRANSPORT ATP-BINDING PROTEIN LIVF"/>
    <property type="match status" value="1"/>
</dbReference>
<dbReference type="InterPro" id="IPR052156">
    <property type="entry name" value="BCAA_Transport_ATP-bd_LivF"/>
</dbReference>
<dbReference type="Gene3D" id="3.40.50.300">
    <property type="entry name" value="P-loop containing nucleotide triphosphate hydrolases"/>
    <property type="match status" value="1"/>
</dbReference>
<dbReference type="CDD" id="cd03224">
    <property type="entry name" value="ABC_TM1139_LivF_branched"/>
    <property type="match status" value="1"/>
</dbReference>
<protein>
    <submittedName>
        <fullName evidence="7">ABC transporter ATP-binding protein</fullName>
    </submittedName>
</protein>
<dbReference type="InterPro" id="IPR017871">
    <property type="entry name" value="ABC_transporter-like_CS"/>
</dbReference>
<accession>A0ABN2NJJ7</accession>
<dbReference type="PROSITE" id="PS00211">
    <property type="entry name" value="ABC_TRANSPORTER_1"/>
    <property type="match status" value="1"/>
</dbReference>
<evidence type="ECO:0000256" key="5">
    <source>
        <dbReference type="ARBA" id="ARBA00022970"/>
    </source>
</evidence>
<evidence type="ECO:0000256" key="2">
    <source>
        <dbReference type="ARBA" id="ARBA00022448"/>
    </source>
</evidence>
<dbReference type="InterPro" id="IPR027417">
    <property type="entry name" value="P-loop_NTPase"/>
</dbReference>
<keyword evidence="3" id="KW-0547">Nucleotide-binding</keyword>
<dbReference type="EMBL" id="BAAAQK010000025">
    <property type="protein sequence ID" value="GAA1871923.1"/>
    <property type="molecule type" value="Genomic_DNA"/>
</dbReference>
<keyword evidence="8" id="KW-1185">Reference proteome</keyword>
<evidence type="ECO:0000313" key="8">
    <source>
        <dbReference type="Proteomes" id="UP001500449"/>
    </source>
</evidence>
<dbReference type="SMART" id="SM00382">
    <property type="entry name" value="AAA"/>
    <property type="match status" value="1"/>
</dbReference>
<reference evidence="7 8" key="1">
    <citation type="journal article" date="2019" name="Int. J. Syst. Evol. Microbiol.">
        <title>The Global Catalogue of Microorganisms (GCM) 10K type strain sequencing project: providing services to taxonomists for standard genome sequencing and annotation.</title>
        <authorList>
            <consortium name="The Broad Institute Genomics Platform"/>
            <consortium name="The Broad Institute Genome Sequencing Center for Infectious Disease"/>
            <person name="Wu L."/>
            <person name="Ma J."/>
        </authorList>
    </citation>
    <scope>NUCLEOTIDE SEQUENCE [LARGE SCALE GENOMIC DNA]</scope>
    <source>
        <strain evidence="7 8">JCM 16009</strain>
    </source>
</reference>
<dbReference type="RefSeq" id="WP_344424917.1">
    <property type="nucleotide sequence ID" value="NZ_BAAAQK010000025.1"/>
</dbReference>
<dbReference type="SUPFAM" id="SSF52540">
    <property type="entry name" value="P-loop containing nucleoside triphosphate hydrolases"/>
    <property type="match status" value="1"/>
</dbReference>
<evidence type="ECO:0000313" key="7">
    <source>
        <dbReference type="EMBL" id="GAA1871923.1"/>
    </source>
</evidence>
<keyword evidence="4 7" id="KW-0067">ATP-binding</keyword>
<keyword evidence="5" id="KW-0029">Amino-acid transport</keyword>
<evidence type="ECO:0000256" key="4">
    <source>
        <dbReference type="ARBA" id="ARBA00022840"/>
    </source>
</evidence>
<evidence type="ECO:0000259" key="6">
    <source>
        <dbReference type="PROSITE" id="PS50893"/>
    </source>
</evidence>
<proteinExistence type="inferred from homology"/>
<evidence type="ECO:0000256" key="1">
    <source>
        <dbReference type="ARBA" id="ARBA00005417"/>
    </source>
</evidence>
<gene>
    <name evidence="7" type="ORF">GCM10009836_61010</name>
</gene>
<feature type="domain" description="ABC transporter" evidence="6">
    <location>
        <begin position="22"/>
        <end position="250"/>
    </location>
</feature>
<comment type="similarity">
    <text evidence="1">Belongs to the ABC transporter superfamily.</text>
</comment>
<sequence length="268" mass="28117">MSSTTEKPDAVLPESTDAVPILEIRNVTAGYGRTVVLRDVDIVVPRGTIVALLGPNGAGKSTTLRTASGLLSPTSGRILLDGADVTSHPSDRRARAGLCSIPEGRGVFRSLTVRENLRMQLPRGADPALVDLAIEAFPVLGQRLGQLAGSMSGGEQQMLALSRTYLSQPSVVLLDEVSMGLAPKAVDIIFEAIQRLAEGGVALLLVEQYVTRALEMADLVVLLGRGSVRFSGSASELEGDALLRSYLGAGRLDAEAPRGEPAGLVHES</sequence>
<organism evidence="7 8">
    <name type="scientific">Pseudonocardia ailaonensis</name>
    <dbReference type="NCBI Taxonomy" id="367279"/>
    <lineage>
        <taxon>Bacteria</taxon>
        <taxon>Bacillati</taxon>
        <taxon>Actinomycetota</taxon>
        <taxon>Actinomycetes</taxon>
        <taxon>Pseudonocardiales</taxon>
        <taxon>Pseudonocardiaceae</taxon>
        <taxon>Pseudonocardia</taxon>
    </lineage>
</organism>
<evidence type="ECO:0000256" key="3">
    <source>
        <dbReference type="ARBA" id="ARBA00022741"/>
    </source>
</evidence>
<dbReference type="GO" id="GO:0005524">
    <property type="term" value="F:ATP binding"/>
    <property type="evidence" value="ECO:0007669"/>
    <property type="project" value="UniProtKB-KW"/>
</dbReference>
<comment type="caution">
    <text evidence="7">The sequence shown here is derived from an EMBL/GenBank/DDBJ whole genome shotgun (WGS) entry which is preliminary data.</text>
</comment>